<dbReference type="InterPro" id="IPR040091">
    <property type="entry name" value="LRRC56"/>
</dbReference>
<protein>
    <submittedName>
        <fullName evidence="2">Uncharacterized protein</fullName>
    </submittedName>
</protein>
<feature type="non-terminal residue" evidence="2">
    <location>
        <position position="106"/>
    </location>
</feature>
<feature type="non-terminal residue" evidence="2">
    <location>
        <position position="1"/>
    </location>
</feature>
<proteinExistence type="predicted"/>
<keyword evidence="3" id="KW-1185">Reference proteome</keyword>
<evidence type="ECO:0000256" key="1">
    <source>
        <dbReference type="SAM" id="MobiDB-lite"/>
    </source>
</evidence>
<dbReference type="EMBL" id="CATNWA010012310">
    <property type="protein sequence ID" value="CAI9563174.1"/>
    <property type="molecule type" value="Genomic_DNA"/>
</dbReference>
<reference evidence="2" key="1">
    <citation type="submission" date="2023-05" db="EMBL/GenBank/DDBJ databases">
        <authorList>
            <person name="Stuckert A."/>
        </authorList>
    </citation>
    <scope>NUCLEOTIDE SEQUENCE</scope>
</reference>
<feature type="compositionally biased region" description="Polar residues" evidence="1">
    <location>
        <begin position="95"/>
        <end position="106"/>
    </location>
</feature>
<name>A0ABN9CSK5_9NEOB</name>
<accession>A0ABN9CSK5</accession>
<dbReference type="PANTHER" id="PTHR22708">
    <property type="entry name" value="LEUCINE-RICH REPEAT-CONTAINING PROTEIN 56"/>
    <property type="match status" value="1"/>
</dbReference>
<dbReference type="PANTHER" id="PTHR22708:SF0">
    <property type="entry name" value="LEUCINE-RICH REPEAT-CONTAINING PROTEIN 56"/>
    <property type="match status" value="1"/>
</dbReference>
<comment type="caution">
    <text evidence="2">The sequence shown here is derived from an EMBL/GenBank/DDBJ whole genome shotgun (WGS) entry which is preliminary data.</text>
</comment>
<evidence type="ECO:0000313" key="3">
    <source>
        <dbReference type="Proteomes" id="UP001162483"/>
    </source>
</evidence>
<feature type="region of interest" description="Disordered" evidence="1">
    <location>
        <begin position="87"/>
        <end position="106"/>
    </location>
</feature>
<sequence length="106" mass="11731">TLTIEANPVCVRPSPVGTPPADYNYRVEIKKIIPQIQYLDDEPADQINPTTPHTPSEDWMMVKDLIKECVGSQTDTSLDGSLQDLGSALRKENIRPSTAQPGVTRR</sequence>
<organism evidence="2 3">
    <name type="scientific">Staurois parvus</name>
    <dbReference type="NCBI Taxonomy" id="386267"/>
    <lineage>
        <taxon>Eukaryota</taxon>
        <taxon>Metazoa</taxon>
        <taxon>Chordata</taxon>
        <taxon>Craniata</taxon>
        <taxon>Vertebrata</taxon>
        <taxon>Euteleostomi</taxon>
        <taxon>Amphibia</taxon>
        <taxon>Batrachia</taxon>
        <taxon>Anura</taxon>
        <taxon>Neobatrachia</taxon>
        <taxon>Ranoidea</taxon>
        <taxon>Ranidae</taxon>
        <taxon>Staurois</taxon>
    </lineage>
</organism>
<evidence type="ECO:0000313" key="2">
    <source>
        <dbReference type="EMBL" id="CAI9563174.1"/>
    </source>
</evidence>
<dbReference type="Proteomes" id="UP001162483">
    <property type="component" value="Unassembled WGS sequence"/>
</dbReference>
<gene>
    <name evidence="2" type="ORF">SPARVUS_LOCUS5704993</name>
</gene>